<organism evidence="5 6">
    <name type="scientific">Winogradskyella bathintestinalis</name>
    <dbReference type="NCBI Taxonomy" id="3035208"/>
    <lineage>
        <taxon>Bacteria</taxon>
        <taxon>Pseudomonadati</taxon>
        <taxon>Bacteroidota</taxon>
        <taxon>Flavobacteriia</taxon>
        <taxon>Flavobacteriales</taxon>
        <taxon>Flavobacteriaceae</taxon>
        <taxon>Winogradskyella</taxon>
    </lineage>
</organism>
<dbReference type="PANTHER" id="PTHR43464:SF19">
    <property type="entry name" value="UBIQUINONE BIOSYNTHESIS O-METHYLTRANSFERASE, MITOCHONDRIAL"/>
    <property type="match status" value="1"/>
</dbReference>
<evidence type="ECO:0000259" key="4">
    <source>
        <dbReference type="Pfam" id="PF08241"/>
    </source>
</evidence>
<dbReference type="RefSeq" id="WP_290205882.1">
    <property type="nucleotide sequence ID" value="NZ_JASDDK010000002.1"/>
</dbReference>
<keyword evidence="3" id="KW-0949">S-adenosyl-L-methionine</keyword>
<dbReference type="Pfam" id="PF08241">
    <property type="entry name" value="Methyltransf_11"/>
    <property type="match status" value="1"/>
</dbReference>
<keyword evidence="6" id="KW-1185">Reference proteome</keyword>
<keyword evidence="2" id="KW-0808">Transferase</keyword>
<dbReference type="PANTHER" id="PTHR43464">
    <property type="entry name" value="METHYLTRANSFERASE"/>
    <property type="match status" value="1"/>
</dbReference>
<dbReference type="InterPro" id="IPR013216">
    <property type="entry name" value="Methyltransf_11"/>
</dbReference>
<dbReference type="InterPro" id="IPR029063">
    <property type="entry name" value="SAM-dependent_MTases_sf"/>
</dbReference>
<gene>
    <name evidence="5" type="ORF">QMA06_05535</name>
</gene>
<accession>A0ABT7ZT72</accession>
<dbReference type="EMBL" id="JASDDK010000002">
    <property type="protein sequence ID" value="MDN3492172.1"/>
    <property type="molecule type" value="Genomic_DNA"/>
</dbReference>
<name>A0ABT7ZT72_9FLAO</name>
<dbReference type="CDD" id="cd02440">
    <property type="entry name" value="AdoMet_MTases"/>
    <property type="match status" value="1"/>
</dbReference>
<reference evidence="5 6" key="1">
    <citation type="journal article" date="2023" name="Int. J. Syst. Evol. Microbiol.">
        <title>Winogradskyella bathintestinalis sp. nov., isolated from the intestine of the deep-sea loosejaw dragonfish, Malacosteus niger.</title>
        <authorList>
            <person name="Uniacke-Lowe S."/>
            <person name="Johnson C.N."/>
            <person name="Stanton C."/>
            <person name="Hill C."/>
            <person name="Ross P."/>
        </authorList>
    </citation>
    <scope>NUCLEOTIDE SEQUENCE [LARGE SCALE GENOMIC DNA]</scope>
    <source>
        <strain evidence="5 6">APC 3343</strain>
    </source>
</reference>
<proteinExistence type="predicted"/>
<dbReference type="GO" id="GO:0008168">
    <property type="term" value="F:methyltransferase activity"/>
    <property type="evidence" value="ECO:0007669"/>
    <property type="project" value="UniProtKB-KW"/>
</dbReference>
<sequence>MNYEESYKTFGNIDIYVIDQILKERYVNGQSILDAGCGGGRNLKWFYSNDFDLYSIDSDVISIANAKQLYPKAASNFTVGHLDNLPYNQARFDHIICCAVLHFAESEMHFKTMFTELVRVLKPRGTLLIRMASNIGLDGNAPEITNKENGKKGTYYLTRERITSLLLEFELKLLEPVKTTNVQDERAMTTLVFQKLILS</sequence>
<evidence type="ECO:0000256" key="3">
    <source>
        <dbReference type="ARBA" id="ARBA00022691"/>
    </source>
</evidence>
<dbReference type="GO" id="GO:0032259">
    <property type="term" value="P:methylation"/>
    <property type="evidence" value="ECO:0007669"/>
    <property type="project" value="UniProtKB-KW"/>
</dbReference>
<evidence type="ECO:0000313" key="5">
    <source>
        <dbReference type="EMBL" id="MDN3492172.1"/>
    </source>
</evidence>
<dbReference type="Gene3D" id="3.40.50.150">
    <property type="entry name" value="Vaccinia Virus protein VP39"/>
    <property type="match status" value="1"/>
</dbReference>
<evidence type="ECO:0000256" key="2">
    <source>
        <dbReference type="ARBA" id="ARBA00022679"/>
    </source>
</evidence>
<evidence type="ECO:0000256" key="1">
    <source>
        <dbReference type="ARBA" id="ARBA00022603"/>
    </source>
</evidence>
<dbReference type="Proteomes" id="UP001231197">
    <property type="component" value="Unassembled WGS sequence"/>
</dbReference>
<protein>
    <submittedName>
        <fullName evidence="5">Class I SAM-dependent methyltransferase</fullName>
    </submittedName>
</protein>
<feature type="domain" description="Methyltransferase type 11" evidence="4">
    <location>
        <begin position="33"/>
        <end position="129"/>
    </location>
</feature>
<keyword evidence="1 5" id="KW-0489">Methyltransferase</keyword>
<evidence type="ECO:0000313" key="6">
    <source>
        <dbReference type="Proteomes" id="UP001231197"/>
    </source>
</evidence>
<comment type="caution">
    <text evidence="5">The sequence shown here is derived from an EMBL/GenBank/DDBJ whole genome shotgun (WGS) entry which is preliminary data.</text>
</comment>
<dbReference type="SUPFAM" id="SSF53335">
    <property type="entry name" value="S-adenosyl-L-methionine-dependent methyltransferases"/>
    <property type="match status" value="1"/>
</dbReference>